<comment type="catalytic activity">
    <reaction evidence="6">
        <text>a 2'-deoxyadenosine in DNA + S-adenosyl-L-methionine = an N(6)-methyl-2'-deoxyadenosine in DNA + S-adenosyl-L-homocysteine + H(+)</text>
        <dbReference type="Rhea" id="RHEA:15197"/>
        <dbReference type="Rhea" id="RHEA-COMP:12418"/>
        <dbReference type="Rhea" id="RHEA-COMP:12419"/>
        <dbReference type="ChEBI" id="CHEBI:15378"/>
        <dbReference type="ChEBI" id="CHEBI:57856"/>
        <dbReference type="ChEBI" id="CHEBI:59789"/>
        <dbReference type="ChEBI" id="CHEBI:90615"/>
        <dbReference type="ChEBI" id="CHEBI:90616"/>
        <dbReference type="EC" id="2.1.1.72"/>
    </reaction>
</comment>
<evidence type="ECO:0000313" key="9">
    <source>
        <dbReference type="Proteomes" id="UP001203945"/>
    </source>
</evidence>
<dbReference type="PANTHER" id="PTHR33375">
    <property type="entry name" value="CHROMOSOME-PARTITIONING PROTEIN PARB-RELATED"/>
    <property type="match status" value="1"/>
</dbReference>
<dbReference type="SUPFAM" id="SSF110849">
    <property type="entry name" value="ParB/Sulfiredoxin"/>
    <property type="match status" value="1"/>
</dbReference>
<evidence type="ECO:0000256" key="1">
    <source>
        <dbReference type="ARBA" id="ARBA00006594"/>
    </source>
</evidence>
<evidence type="ECO:0000259" key="7">
    <source>
        <dbReference type="SMART" id="SM00470"/>
    </source>
</evidence>
<dbReference type="PRINTS" id="PR00506">
    <property type="entry name" value="D21N6MTFRASE"/>
</dbReference>
<comment type="caution">
    <text evidence="8">The sequence shown here is derived from an EMBL/GenBank/DDBJ whole genome shotgun (WGS) entry which is preliminary data.</text>
</comment>
<dbReference type="EMBL" id="JAKZEU010000002">
    <property type="protein sequence ID" value="MCQ0970158.1"/>
    <property type="molecule type" value="Genomic_DNA"/>
</dbReference>
<dbReference type="RefSeq" id="WP_255329149.1">
    <property type="nucleotide sequence ID" value="NZ_JAKZEU010000002.1"/>
</dbReference>
<dbReference type="Pfam" id="PF01555">
    <property type="entry name" value="N6_N4_Mtase"/>
    <property type="match status" value="1"/>
</dbReference>
<dbReference type="Gene3D" id="3.40.50.150">
    <property type="entry name" value="Vaccinia Virus protein VP39"/>
    <property type="match status" value="1"/>
</dbReference>
<evidence type="ECO:0000256" key="4">
    <source>
        <dbReference type="ARBA" id="ARBA00022679"/>
    </source>
</evidence>
<dbReference type="InterPro" id="IPR002052">
    <property type="entry name" value="DNA_methylase_N6_adenine_CS"/>
</dbReference>
<keyword evidence="4" id="KW-0808">Transferase</keyword>
<dbReference type="Pfam" id="PF02195">
    <property type="entry name" value="ParB_N"/>
    <property type="match status" value="1"/>
</dbReference>
<keyword evidence="9" id="KW-1185">Reference proteome</keyword>
<evidence type="ECO:0000313" key="8">
    <source>
        <dbReference type="EMBL" id="MCQ0970158.1"/>
    </source>
</evidence>
<keyword evidence="5" id="KW-0949">S-adenosyl-L-methionine</keyword>
<dbReference type="InterPro" id="IPR036086">
    <property type="entry name" value="ParB/Sulfiredoxin_sf"/>
</dbReference>
<gene>
    <name evidence="8" type="ORF">MLD63_06965</name>
</gene>
<reference evidence="8 9" key="1">
    <citation type="submission" date="2022-03" db="EMBL/GenBank/DDBJ databases">
        <authorList>
            <person name="He Y."/>
        </authorList>
    </citation>
    <scope>NUCLEOTIDE SEQUENCE [LARGE SCALE GENOMIC DNA]</scope>
    <source>
        <strain evidence="8 9">TK19116</strain>
    </source>
</reference>
<dbReference type="InterPro" id="IPR015840">
    <property type="entry name" value="DNA_MeTrfase_ParB"/>
</dbReference>
<dbReference type="PANTHER" id="PTHR33375:SF1">
    <property type="entry name" value="CHROMOSOME-PARTITIONING PROTEIN PARB-RELATED"/>
    <property type="match status" value="1"/>
</dbReference>
<dbReference type="InterPro" id="IPR002941">
    <property type="entry name" value="DNA_methylase_N4/N6"/>
</dbReference>
<organism evidence="8 9">
    <name type="scientific">Paracoccus albicereus</name>
    <dbReference type="NCBI Taxonomy" id="2922394"/>
    <lineage>
        <taxon>Bacteria</taxon>
        <taxon>Pseudomonadati</taxon>
        <taxon>Pseudomonadota</taxon>
        <taxon>Alphaproteobacteria</taxon>
        <taxon>Rhodobacterales</taxon>
        <taxon>Paracoccaceae</taxon>
        <taxon>Paracoccus</taxon>
    </lineage>
</organism>
<sequence length="434" mass="47989">MPIQIEHLHPGGLTPWARNARTHSKKQIRQIADSIKTFGFTNPILIDAENRILAGHGRVTAAISLGMATVPCIRLEHMTPEQRRAYVIADNKLALNAGWDDTILAEELEGLLASDLDFDIGVIGFEVAEVDRLIDGLAPEEDGDPADDAVPDKVPARVRPGDLWQLGSHRLICGDSLDPETVRHLMGGESARMVFTDPPYNVPIDGHVCGSGSITHREFAMASGEMSQPEFTAFLTRALQNHADHALDGSIHFVCMDWRHMRELMEAGEAVYDALKNLIVWVKDNGGMGTFYRSRHELIFAFKKGDAPHVNSFELGQNGRYRTNVWQYRGVNSRGAGRMEELAMHPTVKPVQMIADAIRDCSGRGEIVLDLFGGSGSTLIAAEKTGRRARVCEIDPEYCDCHLARWETLTHDEAVQLACGWQPPEAEQQIEAAE</sequence>
<proteinExistence type="inferred from homology"/>
<dbReference type="PROSITE" id="PS00092">
    <property type="entry name" value="N6_MTASE"/>
    <property type="match status" value="1"/>
</dbReference>
<dbReference type="CDD" id="cd16403">
    <property type="entry name" value="ParB_N_like_MT"/>
    <property type="match status" value="1"/>
</dbReference>
<dbReference type="SMART" id="SM00470">
    <property type="entry name" value="ParB"/>
    <property type="match status" value="1"/>
</dbReference>
<evidence type="ECO:0000256" key="6">
    <source>
        <dbReference type="ARBA" id="ARBA00047942"/>
    </source>
</evidence>
<dbReference type="Gene3D" id="3.90.1530.10">
    <property type="entry name" value="Conserved hypothetical protein from pyrococcus furiosus pfu- 392566-001, ParB domain"/>
    <property type="match status" value="1"/>
</dbReference>
<protein>
    <recommendedName>
        <fullName evidence="2">site-specific DNA-methyltransferase (adenine-specific)</fullName>
        <ecNumber evidence="2">2.1.1.72</ecNumber>
    </recommendedName>
</protein>
<dbReference type="Proteomes" id="UP001203945">
    <property type="component" value="Unassembled WGS sequence"/>
</dbReference>
<name>A0ABT1MS28_9RHOB</name>
<evidence type="ECO:0000256" key="3">
    <source>
        <dbReference type="ARBA" id="ARBA00022603"/>
    </source>
</evidence>
<dbReference type="InterPro" id="IPR050336">
    <property type="entry name" value="Chromosome_partition/occlusion"/>
</dbReference>
<dbReference type="EC" id="2.1.1.72" evidence="2"/>
<dbReference type="SUPFAM" id="SSF53335">
    <property type="entry name" value="S-adenosyl-L-methionine-dependent methyltransferases"/>
    <property type="match status" value="1"/>
</dbReference>
<feature type="domain" description="ParB-like N-terminal" evidence="7">
    <location>
        <begin position="6"/>
        <end position="92"/>
    </location>
</feature>
<keyword evidence="3" id="KW-0489">Methyltransferase</keyword>
<dbReference type="InterPro" id="IPR002295">
    <property type="entry name" value="N4/N6-MTase_EcoPI_Mod-like"/>
</dbReference>
<accession>A0ABT1MS28</accession>
<evidence type="ECO:0000256" key="5">
    <source>
        <dbReference type="ARBA" id="ARBA00022691"/>
    </source>
</evidence>
<comment type="similarity">
    <text evidence="1">Belongs to the N(4)/N(6)-methyltransferase family.</text>
</comment>
<dbReference type="InterPro" id="IPR003115">
    <property type="entry name" value="ParB_N"/>
</dbReference>
<dbReference type="InterPro" id="IPR029063">
    <property type="entry name" value="SAM-dependent_MTases_sf"/>
</dbReference>
<evidence type="ECO:0000256" key="2">
    <source>
        <dbReference type="ARBA" id="ARBA00011900"/>
    </source>
</evidence>
<dbReference type="PIRSF" id="PIRSF036758">
    <property type="entry name" value="Aden_M_ParB"/>
    <property type="match status" value="1"/>
</dbReference>